<accession>A0A0S4JSG9</accession>
<evidence type="ECO:0008006" key="3">
    <source>
        <dbReference type="Google" id="ProtNLM"/>
    </source>
</evidence>
<evidence type="ECO:0000313" key="2">
    <source>
        <dbReference type="Proteomes" id="UP000051952"/>
    </source>
</evidence>
<organism evidence="1 2">
    <name type="scientific">Bodo saltans</name>
    <name type="common">Flagellated protozoan</name>
    <dbReference type="NCBI Taxonomy" id="75058"/>
    <lineage>
        <taxon>Eukaryota</taxon>
        <taxon>Discoba</taxon>
        <taxon>Euglenozoa</taxon>
        <taxon>Kinetoplastea</taxon>
        <taxon>Metakinetoplastina</taxon>
        <taxon>Eubodonida</taxon>
        <taxon>Bodonidae</taxon>
        <taxon>Bodo</taxon>
    </lineage>
</organism>
<reference evidence="2" key="1">
    <citation type="submission" date="2015-09" db="EMBL/GenBank/DDBJ databases">
        <authorList>
            <consortium name="Pathogen Informatics"/>
        </authorList>
    </citation>
    <scope>NUCLEOTIDE SEQUENCE [LARGE SCALE GENOMIC DNA]</scope>
    <source>
        <strain evidence="2">Lake Konstanz</strain>
    </source>
</reference>
<dbReference type="PANTHER" id="PTHR36453:SF1">
    <property type="entry name" value="RIGHT HANDED BETA HELIX DOMAIN-CONTAINING PROTEIN"/>
    <property type="match status" value="1"/>
</dbReference>
<dbReference type="OrthoDB" id="6080154at2759"/>
<sequence>MPPLGMTLVDAHNVVSNNQITNYAQLTRSYSHGVYVGGVGALVHHNFIFNAPHQGIAASGNNHVFSLNILMNLCYGTIDAGAFYIGRSWVNRGMVLSENNFVDIFIQEPVADVSTMVSGIYLDDQQSGVTAVGNRMLNVDNCFLVGGGRDNTIVGNECVNSSNYMIYFDNRGMAWQSALCTPPNGMLVEQLIAVNFTNPPYSTAYPRIVTTLTDSPCVPVGNVFANNVYSNVAYGFISQDNGTIASWNSTSYNNTQI</sequence>
<evidence type="ECO:0000313" key="1">
    <source>
        <dbReference type="EMBL" id="CUG93227.1"/>
    </source>
</evidence>
<name>A0A0S4JSG9_BODSA</name>
<protein>
    <recommendedName>
        <fullName evidence="3">Periplasmic copper-binding protein NosD beta helix domain-containing protein</fullName>
    </recommendedName>
</protein>
<gene>
    <name evidence="1" type="ORF">BSAL_41475</name>
</gene>
<dbReference type="AlphaFoldDB" id="A0A0S4JSG9"/>
<dbReference type="VEuPathDB" id="TriTrypDB:BSAL_41475"/>
<dbReference type="Proteomes" id="UP000051952">
    <property type="component" value="Unassembled WGS sequence"/>
</dbReference>
<dbReference type="SUPFAM" id="SSF51126">
    <property type="entry name" value="Pectin lyase-like"/>
    <property type="match status" value="1"/>
</dbReference>
<dbReference type="InterPro" id="IPR011050">
    <property type="entry name" value="Pectin_lyase_fold/virulence"/>
</dbReference>
<dbReference type="EMBL" id="CYKH01002131">
    <property type="protein sequence ID" value="CUG93227.1"/>
    <property type="molecule type" value="Genomic_DNA"/>
</dbReference>
<dbReference type="OMA" id="CHAGSKG"/>
<dbReference type="PANTHER" id="PTHR36453">
    <property type="entry name" value="SECRETED PROTEIN-RELATED"/>
    <property type="match status" value="1"/>
</dbReference>
<keyword evidence="2" id="KW-1185">Reference proteome</keyword>
<proteinExistence type="predicted"/>